<dbReference type="GO" id="GO:0008080">
    <property type="term" value="F:N-acetyltransferase activity"/>
    <property type="evidence" value="ECO:0007669"/>
    <property type="project" value="InterPro"/>
</dbReference>
<name>A0A7G9WD55_ALKCA</name>
<dbReference type="KEGG" id="acae:HYG86_05200"/>
<evidence type="ECO:0000256" key="2">
    <source>
        <dbReference type="ARBA" id="ARBA00023315"/>
    </source>
</evidence>
<dbReference type="AlphaFoldDB" id="A0A7G9WD55"/>
<dbReference type="EMBL" id="CP058559">
    <property type="protein sequence ID" value="QNO16617.1"/>
    <property type="molecule type" value="Genomic_DNA"/>
</dbReference>
<accession>A0A7G9WD55</accession>
<keyword evidence="2" id="KW-0012">Acyltransferase</keyword>
<evidence type="ECO:0000259" key="3">
    <source>
        <dbReference type="PROSITE" id="PS51186"/>
    </source>
</evidence>
<evidence type="ECO:0000313" key="5">
    <source>
        <dbReference type="Proteomes" id="UP000516160"/>
    </source>
</evidence>
<keyword evidence="1 4" id="KW-0808">Transferase</keyword>
<evidence type="ECO:0000256" key="1">
    <source>
        <dbReference type="ARBA" id="ARBA00022679"/>
    </source>
</evidence>
<dbReference type="PANTHER" id="PTHR43626">
    <property type="entry name" value="ACYL-COA N-ACYLTRANSFERASE"/>
    <property type="match status" value="1"/>
</dbReference>
<dbReference type="SUPFAM" id="SSF55729">
    <property type="entry name" value="Acyl-CoA N-acyltransferases (Nat)"/>
    <property type="match status" value="1"/>
</dbReference>
<keyword evidence="5" id="KW-1185">Reference proteome</keyword>
<dbReference type="PROSITE" id="PS51186">
    <property type="entry name" value="GNAT"/>
    <property type="match status" value="1"/>
</dbReference>
<dbReference type="Pfam" id="PF00583">
    <property type="entry name" value="Acetyltransf_1"/>
    <property type="match status" value="1"/>
</dbReference>
<dbReference type="Gene3D" id="3.40.630.30">
    <property type="match status" value="1"/>
</dbReference>
<dbReference type="PANTHER" id="PTHR43626:SF4">
    <property type="entry name" value="GCN5-RELATED N-ACETYLTRANSFERASE 2, CHLOROPLASTIC"/>
    <property type="match status" value="1"/>
</dbReference>
<dbReference type="CDD" id="cd04301">
    <property type="entry name" value="NAT_SF"/>
    <property type="match status" value="1"/>
</dbReference>
<dbReference type="InterPro" id="IPR016181">
    <property type="entry name" value="Acyl_CoA_acyltransferase"/>
</dbReference>
<protein>
    <submittedName>
        <fullName evidence="4">GNAT family N-acetyltransferase</fullName>
    </submittedName>
</protein>
<evidence type="ECO:0000313" key="4">
    <source>
        <dbReference type="EMBL" id="QNO16617.1"/>
    </source>
</evidence>
<sequence length="134" mass="15653">MSYLTYTVHLNLEIGDGFFKDWPNPPNKEKHREILEKSYKTIVAVEENKKVIGFINAVSDGVLSAYIPLLEVLPEYQKQGIGAELVRKMLEELNDFYMIDLCCDERLQPFYKKLGMIESQGMIHRNYKFQCGRK</sequence>
<feature type="domain" description="N-acetyltransferase" evidence="3">
    <location>
        <begin position="1"/>
        <end position="134"/>
    </location>
</feature>
<proteinExistence type="predicted"/>
<dbReference type="InterPro" id="IPR000182">
    <property type="entry name" value="GNAT_dom"/>
</dbReference>
<gene>
    <name evidence="4" type="ORF">HYG86_05200</name>
</gene>
<dbReference type="GO" id="GO:0005737">
    <property type="term" value="C:cytoplasm"/>
    <property type="evidence" value="ECO:0007669"/>
    <property type="project" value="TreeGrafter"/>
</dbReference>
<organism evidence="4 5">
    <name type="scientific">Alkalicella caledoniensis</name>
    <dbReference type="NCBI Taxonomy" id="2731377"/>
    <lineage>
        <taxon>Bacteria</taxon>
        <taxon>Bacillati</taxon>
        <taxon>Bacillota</taxon>
        <taxon>Clostridia</taxon>
        <taxon>Eubacteriales</taxon>
        <taxon>Proteinivoracaceae</taxon>
        <taxon>Alkalicella</taxon>
    </lineage>
</organism>
<dbReference type="Proteomes" id="UP000516160">
    <property type="component" value="Chromosome"/>
</dbReference>
<reference evidence="4 5" key="1">
    <citation type="submission" date="2020-07" db="EMBL/GenBank/DDBJ databases">
        <title>Alkalicella. sp. LB2 genome.</title>
        <authorList>
            <person name="Postec A."/>
            <person name="Quemeneur M."/>
        </authorList>
    </citation>
    <scope>NUCLEOTIDE SEQUENCE [LARGE SCALE GENOMIC DNA]</scope>
    <source>
        <strain evidence="4 5">LB2</strain>
    </source>
</reference>
<dbReference type="InterPro" id="IPR045039">
    <property type="entry name" value="NSI-like"/>
</dbReference>